<gene>
    <name evidence="1" type="ORF">CSSPTR1EN2_LOCUS11748</name>
</gene>
<proteinExistence type="predicted"/>
<organism evidence="1 2">
    <name type="scientific">Sphagnum troendelagicum</name>
    <dbReference type="NCBI Taxonomy" id="128251"/>
    <lineage>
        <taxon>Eukaryota</taxon>
        <taxon>Viridiplantae</taxon>
        <taxon>Streptophyta</taxon>
        <taxon>Embryophyta</taxon>
        <taxon>Bryophyta</taxon>
        <taxon>Sphagnophytina</taxon>
        <taxon>Sphagnopsida</taxon>
        <taxon>Sphagnales</taxon>
        <taxon>Sphagnaceae</taxon>
        <taxon>Sphagnum</taxon>
    </lineage>
</organism>
<sequence length="205" mass="23051">MFKVRHIDDEADGAFDDLPIANYVCRDDSFVLLVTLRKYVDDLETCVQVHLLVIDANEKMIILQTIARFAIGLSDGIAKVEAERDPTNNAAINLALPVMPMDLVKMRSSTFISEVIEPRKAQLQATASIDDQINAIENYHRELLTAYRRENGISSIVDQHDHTTSFNEAWDSLDGTRFDQLHLFCVGAGDHLPQLDVGRVRLLNS</sequence>
<keyword evidence="2" id="KW-1185">Reference proteome</keyword>
<dbReference type="PANTHER" id="PTHR37067">
    <property type="entry name" value="PX DOMAIN-CONTAINING PROTEIN"/>
    <property type="match status" value="1"/>
</dbReference>
<reference evidence="1" key="1">
    <citation type="submission" date="2024-02" db="EMBL/GenBank/DDBJ databases">
        <authorList>
            <consortium name="ELIXIR-Norway"/>
            <consortium name="Elixir Norway"/>
        </authorList>
    </citation>
    <scope>NUCLEOTIDE SEQUENCE</scope>
</reference>
<accession>A0ABP0U601</accession>
<dbReference type="EMBL" id="OZ019911">
    <property type="protein sequence ID" value="CAK9213461.1"/>
    <property type="molecule type" value="Genomic_DNA"/>
</dbReference>
<name>A0ABP0U601_9BRYO</name>
<protein>
    <submittedName>
        <fullName evidence="1">Uncharacterized protein</fullName>
    </submittedName>
</protein>
<dbReference type="PANTHER" id="PTHR37067:SF3">
    <property type="entry name" value="PX DOMAIN-CONTAINING PROTEIN"/>
    <property type="match status" value="1"/>
</dbReference>
<evidence type="ECO:0000313" key="2">
    <source>
        <dbReference type="Proteomes" id="UP001497512"/>
    </source>
</evidence>
<evidence type="ECO:0000313" key="1">
    <source>
        <dbReference type="EMBL" id="CAK9213461.1"/>
    </source>
</evidence>
<dbReference type="Proteomes" id="UP001497512">
    <property type="component" value="Chromosome 19"/>
</dbReference>